<evidence type="ECO:0000256" key="3">
    <source>
        <dbReference type="ARBA" id="ARBA00022679"/>
    </source>
</evidence>
<feature type="compositionally biased region" description="Polar residues" evidence="9">
    <location>
        <begin position="417"/>
        <end position="430"/>
    </location>
</feature>
<dbReference type="AlphaFoldDB" id="A0A7S3U9Y3"/>
<evidence type="ECO:0000313" key="11">
    <source>
        <dbReference type="EMBL" id="CAE0607762.1"/>
    </source>
</evidence>
<feature type="region of interest" description="Disordered" evidence="9">
    <location>
        <begin position="1"/>
        <end position="40"/>
    </location>
</feature>
<keyword evidence="4 7" id="KW-0547">Nucleotide-binding</keyword>
<feature type="region of interest" description="Disordered" evidence="9">
    <location>
        <begin position="346"/>
        <end position="435"/>
    </location>
</feature>
<dbReference type="InterPro" id="IPR017441">
    <property type="entry name" value="Protein_kinase_ATP_BS"/>
</dbReference>
<reference evidence="11" key="1">
    <citation type="submission" date="2021-01" db="EMBL/GenBank/DDBJ databases">
        <authorList>
            <person name="Corre E."/>
            <person name="Pelletier E."/>
            <person name="Niang G."/>
            <person name="Scheremetjew M."/>
            <person name="Finn R."/>
            <person name="Kale V."/>
            <person name="Holt S."/>
            <person name="Cochrane G."/>
            <person name="Meng A."/>
            <person name="Brown T."/>
            <person name="Cohen L."/>
        </authorList>
    </citation>
    <scope>NUCLEOTIDE SEQUENCE</scope>
    <source>
        <strain evidence="11">CCMP1897</strain>
    </source>
</reference>
<gene>
    <name evidence="11" type="ORF">PSAL00342_LOCUS1579</name>
</gene>
<dbReference type="EMBL" id="HBIS01001785">
    <property type="protein sequence ID" value="CAE0607762.1"/>
    <property type="molecule type" value="Transcribed_RNA"/>
</dbReference>
<dbReference type="PROSITE" id="PS00107">
    <property type="entry name" value="PROTEIN_KINASE_ATP"/>
    <property type="match status" value="1"/>
</dbReference>
<evidence type="ECO:0000256" key="8">
    <source>
        <dbReference type="SAM" id="Coils"/>
    </source>
</evidence>
<feature type="domain" description="Protein kinase" evidence="10">
    <location>
        <begin position="52"/>
        <end position="315"/>
    </location>
</feature>
<feature type="binding site" evidence="7">
    <location>
        <position position="81"/>
    </location>
    <ligand>
        <name>ATP</name>
        <dbReference type="ChEBI" id="CHEBI:30616"/>
    </ligand>
</feature>
<dbReference type="PANTHER" id="PTHR48014">
    <property type="entry name" value="SERINE/THREONINE-PROTEIN KINASE FRAY2"/>
    <property type="match status" value="1"/>
</dbReference>
<keyword evidence="5" id="KW-0418">Kinase</keyword>
<feature type="compositionally biased region" description="Low complexity" evidence="9">
    <location>
        <begin position="380"/>
        <end position="391"/>
    </location>
</feature>
<dbReference type="Gene3D" id="3.30.200.20">
    <property type="entry name" value="Phosphorylase Kinase, domain 1"/>
    <property type="match status" value="1"/>
</dbReference>
<dbReference type="InterPro" id="IPR001245">
    <property type="entry name" value="Ser-Thr/Tyr_kinase_cat_dom"/>
</dbReference>
<evidence type="ECO:0000256" key="4">
    <source>
        <dbReference type="ARBA" id="ARBA00022741"/>
    </source>
</evidence>
<evidence type="ECO:0000256" key="5">
    <source>
        <dbReference type="ARBA" id="ARBA00022777"/>
    </source>
</evidence>
<dbReference type="InterPro" id="IPR047173">
    <property type="entry name" value="STRAD_A/B-like"/>
</dbReference>
<dbReference type="PROSITE" id="PS50011">
    <property type="entry name" value="PROTEIN_KINASE_DOM"/>
    <property type="match status" value="1"/>
</dbReference>
<keyword evidence="2" id="KW-0723">Serine/threonine-protein kinase</keyword>
<keyword evidence="3" id="KW-0808">Transferase</keyword>
<dbReference type="InterPro" id="IPR011009">
    <property type="entry name" value="Kinase-like_dom_sf"/>
</dbReference>
<keyword evidence="6 7" id="KW-0067">ATP-binding</keyword>
<evidence type="ECO:0000256" key="9">
    <source>
        <dbReference type="SAM" id="MobiDB-lite"/>
    </source>
</evidence>
<accession>A0A7S3U9Y3</accession>
<proteinExistence type="inferred from homology"/>
<dbReference type="Gene3D" id="1.10.510.10">
    <property type="entry name" value="Transferase(Phosphotransferase) domain 1"/>
    <property type="match status" value="1"/>
</dbReference>
<feature type="compositionally biased region" description="Basic and acidic residues" evidence="9">
    <location>
        <begin position="346"/>
        <end position="368"/>
    </location>
</feature>
<sequence length="596" mass="65447">MHGSSRGGSPGKVRDDEEDDDVHDESHHGTSGWHGGGNPGTAHEYPVVECQYQLLEEIGQGASATAYRARCLPYDEIVAVKLVDLESGTVNLDEIQREAKTMKNVNHPNLLPLHCCFVAGVKLWMVMPYVAAGSLLHIMKWSYPEGLDEVFIATVLREVLKGLEYLHKNGMIHRDIKAGNILIDASGQVKLADFGVSATIERTGTWGGDGSRFTFVGTPCWMAPEVMDAEVGYDFHADIWSFGITILELAHGHAPFARYPPMKVLMMTLQNPPPTLQEAENKTFSKALRELVALCLQKDPMKRPTAAKLLEHRFFKGAAKGADYLVKYLLADLPSLSERVKAMRNKDHPGFKKQAQKEAEPPKTKVEEGWNFDVGDTKGSESNAASETAEAVTPKDPQKTEGKGANKTVVHMEATGESPSDSARQKTVGSESAGGLRTGRTFRVLEADDEDDEISSIGRVFQRQPSLQKTMSQPVMVAMDRSSSMSSSSTAALVPALQHILVHAVQQEKLVKQMLASLDVHDTAKAISQTKSVPHLEDLDHPNPTMAAIAEVQNQVAQLMSDMQVLRERNQHLARKVNMLSSERDVGQKGKEEEES</sequence>
<name>A0A7S3U9Y3_9CHLO</name>
<dbReference type="PROSITE" id="PS00108">
    <property type="entry name" value="PROTEIN_KINASE_ST"/>
    <property type="match status" value="1"/>
</dbReference>
<evidence type="ECO:0000256" key="7">
    <source>
        <dbReference type="PROSITE-ProRule" id="PRU10141"/>
    </source>
</evidence>
<dbReference type="SUPFAM" id="SSF56112">
    <property type="entry name" value="Protein kinase-like (PK-like)"/>
    <property type="match status" value="1"/>
</dbReference>
<keyword evidence="8" id="KW-0175">Coiled coil</keyword>
<organism evidence="11">
    <name type="scientific">Picocystis salinarum</name>
    <dbReference type="NCBI Taxonomy" id="88271"/>
    <lineage>
        <taxon>Eukaryota</taxon>
        <taxon>Viridiplantae</taxon>
        <taxon>Chlorophyta</taxon>
        <taxon>Picocystophyceae</taxon>
        <taxon>Picocystales</taxon>
        <taxon>Picocystaceae</taxon>
        <taxon>Picocystis</taxon>
    </lineage>
</organism>
<evidence type="ECO:0000256" key="1">
    <source>
        <dbReference type="ARBA" id="ARBA00008874"/>
    </source>
</evidence>
<dbReference type="InterPro" id="IPR000719">
    <property type="entry name" value="Prot_kinase_dom"/>
</dbReference>
<dbReference type="GO" id="GO:0005524">
    <property type="term" value="F:ATP binding"/>
    <property type="evidence" value="ECO:0007669"/>
    <property type="project" value="UniProtKB-UniRule"/>
</dbReference>
<dbReference type="InterPro" id="IPR008271">
    <property type="entry name" value="Ser/Thr_kinase_AS"/>
</dbReference>
<dbReference type="FunFam" id="1.10.510.10:FF:000947">
    <property type="entry name" value="serine/threonine-protein kinase OSR1"/>
    <property type="match status" value="1"/>
</dbReference>
<evidence type="ECO:0000256" key="6">
    <source>
        <dbReference type="ARBA" id="ARBA00022840"/>
    </source>
</evidence>
<evidence type="ECO:0000256" key="2">
    <source>
        <dbReference type="ARBA" id="ARBA00022527"/>
    </source>
</evidence>
<dbReference type="PANTHER" id="PTHR48014:SF21">
    <property type="entry name" value="SERINE_THREONINE-PROTEIN KINASE FRAY2"/>
    <property type="match status" value="1"/>
</dbReference>
<dbReference type="GO" id="GO:0004674">
    <property type="term" value="F:protein serine/threonine kinase activity"/>
    <property type="evidence" value="ECO:0007669"/>
    <property type="project" value="UniProtKB-KW"/>
</dbReference>
<dbReference type="Pfam" id="PF00069">
    <property type="entry name" value="Pkinase"/>
    <property type="match status" value="1"/>
</dbReference>
<dbReference type="PRINTS" id="PR00109">
    <property type="entry name" value="TYRKINASE"/>
</dbReference>
<dbReference type="GO" id="GO:0043539">
    <property type="term" value="F:protein serine/threonine kinase activator activity"/>
    <property type="evidence" value="ECO:0007669"/>
    <property type="project" value="InterPro"/>
</dbReference>
<feature type="compositionally biased region" description="Gly residues" evidence="9">
    <location>
        <begin position="1"/>
        <end position="10"/>
    </location>
</feature>
<dbReference type="SMART" id="SM00220">
    <property type="entry name" value="S_TKc"/>
    <property type="match status" value="1"/>
</dbReference>
<evidence type="ECO:0000259" key="10">
    <source>
        <dbReference type="PROSITE" id="PS50011"/>
    </source>
</evidence>
<protein>
    <recommendedName>
        <fullName evidence="10">Protein kinase domain-containing protein</fullName>
    </recommendedName>
</protein>
<comment type="similarity">
    <text evidence="1">Belongs to the protein kinase superfamily. STE Ser/Thr protein kinase family. STE20 subfamily.</text>
</comment>
<feature type="coiled-coil region" evidence="8">
    <location>
        <begin position="549"/>
        <end position="583"/>
    </location>
</feature>